<keyword evidence="1" id="KW-0378">Hydrolase</keyword>
<evidence type="ECO:0000313" key="4">
    <source>
        <dbReference type="Proteomes" id="UP001499843"/>
    </source>
</evidence>
<comment type="caution">
    <text evidence="3">The sequence shown here is derived from an EMBL/GenBank/DDBJ whole genome shotgun (WGS) entry which is preliminary data.</text>
</comment>
<protein>
    <submittedName>
        <fullName evidence="3">Prolyl oligopeptidase family serine peptidase</fullName>
    </submittedName>
</protein>
<dbReference type="Gene3D" id="2.130.10.10">
    <property type="entry name" value="YVTN repeat-like/Quinoprotein amine dehydrogenase"/>
    <property type="match status" value="1"/>
</dbReference>
<gene>
    <name evidence="3" type="ORF">GCM10009850_119890</name>
</gene>
<accession>A0ABP5PXR0</accession>
<dbReference type="InterPro" id="IPR015943">
    <property type="entry name" value="WD40/YVTN_repeat-like_dom_sf"/>
</dbReference>
<feature type="domain" description="Peptidase S9 prolyl oligopeptidase catalytic" evidence="2">
    <location>
        <begin position="412"/>
        <end position="614"/>
    </location>
</feature>
<evidence type="ECO:0000256" key="1">
    <source>
        <dbReference type="ARBA" id="ARBA00022801"/>
    </source>
</evidence>
<sequence length="643" mass="69074">MTSMPARPDLRPPWERRFWCPRIGLVRWARDAPDRGVTIATADGAIEVHGWDRATGRLMQVTRRPAGTHRAKPDPGGEWIWWFDDTAGDELGQWRRQPFGSGPDGPVEYATGLPPAYEAGLELGRTVSVLGRSDPATGYEVRVFDGHCLGEGRVLYRHEQPARVTGLSADETMVVIEHSEHGDVRRPALRILRLDDGSVVADLRDSRGRGVRSAGFAPGAGDPRLLVVHERRGLRALLIWDVLTGAQVPLAWDVPGEVESADWYPDGSALLVTVSHAARSRLWRIESPVRSAAPGTAPAGVTATPVGPVAGTVLAAAVRPDGDAWLLWSSAADPPAVHDLAGRVVLAPSEPAPAGVPIEDVWVDGPGGRVHALLRRPRDAAGQPPPGPIPLLVDVHGGPSAHDKDVFRPGPSAWVDHGFAVVQVNYRGSTGYGTAWREAVSDRIGEEQLEDIAAVADHLVAAGIAVAEKVVLSGHSWGGYLTLLGLGTQPERWALGIASSPIADYVAAYEDELDSLKAFDRSLFGGAPADVPDRYLRASPLTYVGDVKAPVLVLAGRNDPHCPIRQIDTYLAALERAGKPHDRHIYDAGHGSLLDEERVRQIRIKLGFVTRHWGGPALRPRTAPRGGPASAGSNRLTEVARFI</sequence>
<dbReference type="Gene3D" id="3.40.50.1820">
    <property type="entry name" value="alpha/beta hydrolase"/>
    <property type="match status" value="1"/>
</dbReference>
<dbReference type="Pfam" id="PF00326">
    <property type="entry name" value="Peptidase_S9"/>
    <property type="match status" value="1"/>
</dbReference>
<dbReference type="InterPro" id="IPR001375">
    <property type="entry name" value="Peptidase_S9_cat"/>
</dbReference>
<dbReference type="InterPro" id="IPR029058">
    <property type="entry name" value="AB_hydrolase_fold"/>
</dbReference>
<organism evidence="3 4">
    <name type="scientific">Nonomuraea monospora</name>
    <dbReference type="NCBI Taxonomy" id="568818"/>
    <lineage>
        <taxon>Bacteria</taxon>
        <taxon>Bacillati</taxon>
        <taxon>Actinomycetota</taxon>
        <taxon>Actinomycetes</taxon>
        <taxon>Streptosporangiales</taxon>
        <taxon>Streptosporangiaceae</taxon>
        <taxon>Nonomuraea</taxon>
    </lineage>
</organism>
<evidence type="ECO:0000259" key="2">
    <source>
        <dbReference type="Pfam" id="PF00326"/>
    </source>
</evidence>
<name>A0ABP5PXR0_9ACTN</name>
<reference evidence="4" key="1">
    <citation type="journal article" date="2019" name="Int. J. Syst. Evol. Microbiol.">
        <title>The Global Catalogue of Microorganisms (GCM) 10K type strain sequencing project: providing services to taxonomists for standard genome sequencing and annotation.</title>
        <authorList>
            <consortium name="The Broad Institute Genomics Platform"/>
            <consortium name="The Broad Institute Genome Sequencing Center for Infectious Disease"/>
            <person name="Wu L."/>
            <person name="Ma J."/>
        </authorList>
    </citation>
    <scope>NUCLEOTIDE SEQUENCE [LARGE SCALE GENOMIC DNA]</scope>
    <source>
        <strain evidence="4">JCM 16114</strain>
    </source>
</reference>
<dbReference type="Proteomes" id="UP001499843">
    <property type="component" value="Unassembled WGS sequence"/>
</dbReference>
<proteinExistence type="predicted"/>
<dbReference type="EMBL" id="BAAAQX010000072">
    <property type="protein sequence ID" value="GAA2216520.1"/>
    <property type="molecule type" value="Genomic_DNA"/>
</dbReference>
<dbReference type="SUPFAM" id="SSF82171">
    <property type="entry name" value="DPP6 N-terminal domain-like"/>
    <property type="match status" value="1"/>
</dbReference>
<dbReference type="PANTHER" id="PTHR42776">
    <property type="entry name" value="SERINE PEPTIDASE S9 FAMILY MEMBER"/>
    <property type="match status" value="1"/>
</dbReference>
<dbReference type="SUPFAM" id="SSF53474">
    <property type="entry name" value="alpha/beta-Hydrolases"/>
    <property type="match status" value="1"/>
</dbReference>
<dbReference type="PANTHER" id="PTHR42776:SF27">
    <property type="entry name" value="DIPEPTIDYL PEPTIDASE FAMILY MEMBER 6"/>
    <property type="match status" value="1"/>
</dbReference>
<keyword evidence="4" id="KW-1185">Reference proteome</keyword>
<evidence type="ECO:0000313" key="3">
    <source>
        <dbReference type="EMBL" id="GAA2216520.1"/>
    </source>
</evidence>